<reference evidence="4 6" key="1">
    <citation type="submission" date="2016-06" db="EMBL/GenBank/DDBJ databases">
        <authorList>
            <person name="Kjaerup R.B."/>
            <person name="Dalgaard T.S."/>
            <person name="Juul-Madsen H.R."/>
        </authorList>
    </citation>
    <scope>NUCLEOTIDE SEQUENCE [LARGE SCALE GENOMIC DNA]</scope>
    <source>
        <strain evidence="4">Orrdi1</strain>
    </source>
</reference>
<evidence type="ECO:0000259" key="3">
    <source>
        <dbReference type="Pfam" id="PF07687"/>
    </source>
</evidence>
<dbReference type="Gene3D" id="3.30.70.360">
    <property type="match status" value="1"/>
</dbReference>
<dbReference type="KEGG" id="odi:ODI_R0209"/>
<keyword evidence="2 4" id="KW-0378">Hydrolase</keyword>
<name>A0A1C3K3K8_9BURK</name>
<dbReference type="InterPro" id="IPR011650">
    <property type="entry name" value="Peptidase_M20_dimer"/>
</dbReference>
<evidence type="ECO:0000256" key="2">
    <source>
        <dbReference type="ARBA" id="ARBA00022801"/>
    </source>
</evidence>
<dbReference type="STRING" id="1851544.ODI_02031"/>
<dbReference type="Pfam" id="PF01546">
    <property type="entry name" value="Peptidase_M20"/>
    <property type="match status" value="1"/>
</dbReference>
<keyword evidence="6" id="KW-1185">Reference proteome</keyword>
<dbReference type="InterPro" id="IPR036264">
    <property type="entry name" value="Bact_exopeptidase_dim_dom"/>
</dbReference>
<evidence type="ECO:0000313" key="5">
    <source>
        <dbReference type="EMBL" id="SOE46234.1"/>
    </source>
</evidence>
<organism evidence="4 6">
    <name type="scientific">Orrella dioscoreae</name>
    <dbReference type="NCBI Taxonomy" id="1851544"/>
    <lineage>
        <taxon>Bacteria</taxon>
        <taxon>Pseudomonadati</taxon>
        <taxon>Pseudomonadota</taxon>
        <taxon>Betaproteobacteria</taxon>
        <taxon>Burkholderiales</taxon>
        <taxon>Alcaligenaceae</taxon>
        <taxon>Orrella</taxon>
    </lineage>
</organism>
<dbReference type="Pfam" id="PF07687">
    <property type="entry name" value="M20_dimer"/>
    <property type="match status" value="1"/>
</dbReference>
<dbReference type="SUPFAM" id="SSF55031">
    <property type="entry name" value="Bacterial exopeptidase dimerisation domain"/>
    <property type="match status" value="1"/>
</dbReference>
<dbReference type="EMBL" id="FLRC01000024">
    <property type="protein sequence ID" value="SBT26034.1"/>
    <property type="molecule type" value="Genomic_DNA"/>
</dbReference>
<protein>
    <submittedName>
        <fullName evidence="4">Acetylornithine deacetylase</fullName>
        <ecNumber evidence="4">3.5.1.16</ecNumber>
    </submittedName>
</protein>
<dbReference type="Proteomes" id="UP000078558">
    <property type="component" value="Chromosome I"/>
</dbReference>
<proteinExistence type="predicted"/>
<dbReference type="Gene3D" id="3.40.630.10">
    <property type="entry name" value="Zn peptidases"/>
    <property type="match status" value="2"/>
</dbReference>
<reference evidence="5 6" key="2">
    <citation type="submission" date="2017-08" db="EMBL/GenBank/DDBJ databases">
        <authorList>
            <person name="de Groot N.N."/>
        </authorList>
    </citation>
    <scope>NUCLEOTIDE SEQUENCE [LARGE SCALE GENOMIC DNA]</scope>
    <source>
        <strain evidence="5">Orrdi1</strain>
    </source>
</reference>
<dbReference type="InterPro" id="IPR050072">
    <property type="entry name" value="Peptidase_M20A"/>
</dbReference>
<dbReference type="InterPro" id="IPR002933">
    <property type="entry name" value="Peptidase_M20"/>
</dbReference>
<dbReference type="SUPFAM" id="SSF53187">
    <property type="entry name" value="Zn-dependent exopeptidases"/>
    <property type="match status" value="1"/>
</dbReference>
<keyword evidence="1" id="KW-0479">Metal-binding</keyword>
<dbReference type="EC" id="3.5.1.16" evidence="4"/>
<dbReference type="AlphaFoldDB" id="A0A1C3K3K8"/>
<dbReference type="GO" id="GO:0008777">
    <property type="term" value="F:acetylornithine deacetylase activity"/>
    <property type="evidence" value="ECO:0007669"/>
    <property type="project" value="UniProtKB-EC"/>
</dbReference>
<dbReference type="GO" id="GO:0046872">
    <property type="term" value="F:metal ion binding"/>
    <property type="evidence" value="ECO:0007669"/>
    <property type="project" value="UniProtKB-KW"/>
</dbReference>
<evidence type="ECO:0000313" key="4">
    <source>
        <dbReference type="EMBL" id="SBT26034.1"/>
    </source>
</evidence>
<dbReference type="PANTHER" id="PTHR43808">
    <property type="entry name" value="ACETYLORNITHINE DEACETYLASE"/>
    <property type="match status" value="1"/>
</dbReference>
<dbReference type="EMBL" id="LT907988">
    <property type="protein sequence ID" value="SOE46234.1"/>
    <property type="molecule type" value="Genomic_DNA"/>
</dbReference>
<sequence>MQHAIHWPHVRNLESLVPVAALLPAERAVALGQYLDQQQERQVDFLRELVRVPSDNPPGNCASHGQRLQSLLSTLDLPVEAFSVPADEVRANGMISATNLVVRQAFGAGGRVVALNAHGDAVPPGLGWRRDPYAARIEEDPEHGPVMYGRGVAVSKSDIAAYTWALLALKEAERQGLRLRGRIELHFTYDEEARGEIGPKWLLANDFVKPDLAICAGFSYAVTTAHNGCLQIEVTVRGKQAHAAVPRSGADALEAANRILTALYAYRDQLAQRHSASPGIDTPSLTVGTIRGGINTNVVPDLVVFRVDRRMIPEEAGQDVEGELRRLIAEAIAPCAGTSASVRRLLLAQPLAPLPGVETLTEPLQRHARAQFGTDIPVQGLPLFTDARHYAARGIPTVLYGAGPRTILEARGHNSDENLRLNDLYRATKVLALSLADMLGEDSSQM</sequence>
<feature type="domain" description="Peptidase M20 dimerisation" evidence="3">
    <location>
        <begin position="224"/>
        <end position="331"/>
    </location>
</feature>
<accession>A0A1C3K3K8</accession>
<evidence type="ECO:0000313" key="6">
    <source>
        <dbReference type="Proteomes" id="UP000078558"/>
    </source>
</evidence>
<gene>
    <name evidence="4" type="ORF">ODI_02031</name>
    <name evidence="5" type="ORF">ODI_R0209</name>
</gene>
<evidence type="ECO:0000256" key="1">
    <source>
        <dbReference type="ARBA" id="ARBA00022723"/>
    </source>
</evidence>